<evidence type="ECO:0000313" key="2">
    <source>
        <dbReference type="EMBL" id="KAB8241848.1"/>
    </source>
</evidence>
<feature type="transmembrane region" description="Helical" evidence="1">
    <location>
        <begin position="144"/>
        <end position="166"/>
    </location>
</feature>
<organism evidence="2">
    <name type="scientific">Aspergillus flavus</name>
    <dbReference type="NCBI Taxonomy" id="5059"/>
    <lineage>
        <taxon>Eukaryota</taxon>
        <taxon>Fungi</taxon>
        <taxon>Dikarya</taxon>
        <taxon>Ascomycota</taxon>
        <taxon>Pezizomycotina</taxon>
        <taxon>Eurotiomycetes</taxon>
        <taxon>Eurotiomycetidae</taxon>
        <taxon>Eurotiales</taxon>
        <taxon>Aspergillaceae</taxon>
        <taxon>Aspergillus</taxon>
        <taxon>Aspergillus subgen. Circumdati</taxon>
    </lineage>
</organism>
<reference evidence="2" key="1">
    <citation type="submission" date="2019-04" db="EMBL/GenBank/DDBJ databases">
        <title>Friends and foes A comparative genomics study of 23 Aspergillus species from section Flavi.</title>
        <authorList>
            <consortium name="DOE Joint Genome Institute"/>
            <person name="Kjaerbolling I."/>
            <person name="Vesth T."/>
            <person name="Frisvad J.C."/>
            <person name="Nybo J.L."/>
            <person name="Theobald S."/>
            <person name="Kildgaard S."/>
            <person name="Isbrandt T."/>
            <person name="Kuo A."/>
            <person name="Sato A."/>
            <person name="Lyhne E.K."/>
            <person name="Kogle M.E."/>
            <person name="Wiebenga A."/>
            <person name="Kun R.S."/>
            <person name="Lubbers R.J."/>
            <person name="Makela M.R."/>
            <person name="Barry K."/>
            <person name="Chovatia M."/>
            <person name="Clum A."/>
            <person name="Daum C."/>
            <person name="Haridas S."/>
            <person name="He G."/>
            <person name="LaButti K."/>
            <person name="Lipzen A."/>
            <person name="Mondo S."/>
            <person name="Riley R."/>
            <person name="Salamov A."/>
            <person name="Simmons B.A."/>
            <person name="Magnuson J.K."/>
            <person name="Henrissat B."/>
            <person name="Mortensen U.H."/>
            <person name="Larsen T.O."/>
            <person name="Devries R.P."/>
            <person name="Grigoriev I.V."/>
            <person name="Machida M."/>
            <person name="Baker S.E."/>
            <person name="Andersen M.R."/>
        </authorList>
    </citation>
    <scope>NUCLEOTIDE SEQUENCE [LARGE SCALE GENOMIC DNA]</scope>
    <source>
        <strain evidence="2">CBS 121.62</strain>
    </source>
</reference>
<dbReference type="VEuPathDB" id="FungiDB:AFLA_000800"/>
<name>A0A5N6GIQ7_ASPFL</name>
<dbReference type="EMBL" id="ML734679">
    <property type="protein sequence ID" value="KAB8241848.1"/>
    <property type="molecule type" value="Genomic_DNA"/>
</dbReference>
<accession>A0A5N6GIQ7</accession>
<dbReference type="Proteomes" id="UP000325434">
    <property type="component" value="Unassembled WGS sequence"/>
</dbReference>
<proteinExistence type="predicted"/>
<dbReference type="Pfam" id="PF20174">
    <property type="entry name" value="DUF6540"/>
    <property type="match status" value="1"/>
</dbReference>
<keyword evidence="1" id="KW-1133">Transmembrane helix</keyword>
<protein>
    <submittedName>
        <fullName evidence="2">Uncharacterized protein</fullName>
    </submittedName>
</protein>
<keyword evidence="1" id="KW-0472">Membrane</keyword>
<dbReference type="VEuPathDB" id="FungiDB:F9C07_2318"/>
<sequence>MSTKTTILIYTGSPLDYPEYRHTALHFTFATGTTSTMHVVGTQGLFIFQEDVDLDPHEFGSELAKTVPVGEIDGGVGAETIRRAVSATPVRNGREDLDWNCQNWVGDALRMLVEKGVLSAEVRERAVDGMVEGLWIIWFYRAKFILMAVSLYYLSRCVYIGMYGLVCLPRDIPN</sequence>
<dbReference type="InterPro" id="IPR046670">
    <property type="entry name" value="DUF6540"/>
</dbReference>
<gene>
    <name evidence="2" type="ORF">BDV35DRAFT_400533</name>
</gene>
<dbReference type="AlphaFoldDB" id="A0A5N6GIQ7"/>
<evidence type="ECO:0000256" key="1">
    <source>
        <dbReference type="SAM" id="Phobius"/>
    </source>
</evidence>
<keyword evidence="1" id="KW-0812">Transmembrane</keyword>